<evidence type="ECO:0000313" key="1">
    <source>
        <dbReference type="EMBL" id="VDL98275.1"/>
    </source>
</evidence>
<reference evidence="3" key="1">
    <citation type="submission" date="2016-06" db="UniProtKB">
        <authorList>
            <consortium name="WormBaseParasite"/>
        </authorList>
    </citation>
    <scope>IDENTIFICATION</scope>
</reference>
<dbReference type="Proteomes" id="UP000275846">
    <property type="component" value="Unassembled WGS sequence"/>
</dbReference>
<reference evidence="1 2" key="2">
    <citation type="submission" date="2018-11" db="EMBL/GenBank/DDBJ databases">
        <authorList>
            <consortium name="Pathogen Informatics"/>
        </authorList>
    </citation>
    <scope>NUCLEOTIDE SEQUENCE [LARGE SCALE GENOMIC DNA]</scope>
    <source>
        <strain evidence="1 2">NST_G2</strain>
    </source>
</reference>
<organism evidence="3">
    <name type="scientific">Schistocephalus solidus</name>
    <name type="common">Tapeworm</name>
    <dbReference type="NCBI Taxonomy" id="70667"/>
    <lineage>
        <taxon>Eukaryota</taxon>
        <taxon>Metazoa</taxon>
        <taxon>Spiralia</taxon>
        <taxon>Lophotrochozoa</taxon>
        <taxon>Platyhelminthes</taxon>
        <taxon>Cestoda</taxon>
        <taxon>Eucestoda</taxon>
        <taxon>Diphyllobothriidea</taxon>
        <taxon>Diphyllobothriidae</taxon>
        <taxon>Schistocephalus</taxon>
    </lineage>
</organism>
<evidence type="ECO:0000313" key="3">
    <source>
        <dbReference type="WBParaSite" id="SSLN_0001234001-mRNA-1"/>
    </source>
</evidence>
<gene>
    <name evidence="1" type="ORF">SSLN_LOCUS11890</name>
</gene>
<accession>A0A183T5Z2</accession>
<dbReference type="EMBL" id="UYSU01036874">
    <property type="protein sequence ID" value="VDL98275.1"/>
    <property type="molecule type" value="Genomic_DNA"/>
</dbReference>
<protein>
    <submittedName>
        <fullName evidence="1 3">Uncharacterized protein</fullName>
    </submittedName>
</protein>
<keyword evidence="2" id="KW-1185">Reference proteome</keyword>
<dbReference type="WBParaSite" id="SSLN_0001234001-mRNA-1">
    <property type="protein sequence ID" value="SSLN_0001234001-mRNA-1"/>
    <property type="gene ID" value="SSLN_0001234001"/>
</dbReference>
<proteinExistence type="predicted"/>
<dbReference type="AlphaFoldDB" id="A0A183T5Z2"/>
<name>A0A183T5Z2_SCHSO</name>
<sequence length="99" mass="11259">MASLVVHSYQVAAPSQLHLPQHGMDAEDSLTRWPLHRSCTCLSMAWMLRIPYQVATPSQLHLPQHGVDAEDSGPLRDFHSEILSCQLGFSILRRQLKWK</sequence>
<evidence type="ECO:0000313" key="2">
    <source>
        <dbReference type="Proteomes" id="UP000275846"/>
    </source>
</evidence>